<feature type="compositionally biased region" description="Basic and acidic residues" evidence="1">
    <location>
        <begin position="97"/>
        <end position="111"/>
    </location>
</feature>
<dbReference type="AlphaFoldDB" id="A0A645A6Z1"/>
<feature type="region of interest" description="Disordered" evidence="1">
    <location>
        <begin position="1"/>
        <end position="59"/>
    </location>
</feature>
<dbReference type="EMBL" id="VSSQ01011354">
    <property type="protein sequence ID" value="MPM46633.1"/>
    <property type="molecule type" value="Genomic_DNA"/>
</dbReference>
<feature type="region of interest" description="Disordered" evidence="1">
    <location>
        <begin position="89"/>
        <end position="111"/>
    </location>
</feature>
<evidence type="ECO:0000256" key="1">
    <source>
        <dbReference type="SAM" id="MobiDB-lite"/>
    </source>
</evidence>
<accession>A0A645A6Z1</accession>
<organism evidence="2">
    <name type="scientific">bioreactor metagenome</name>
    <dbReference type="NCBI Taxonomy" id="1076179"/>
    <lineage>
        <taxon>unclassified sequences</taxon>
        <taxon>metagenomes</taxon>
        <taxon>ecological metagenomes</taxon>
    </lineage>
</organism>
<protein>
    <submittedName>
        <fullName evidence="2">Uncharacterized protein</fullName>
    </submittedName>
</protein>
<reference evidence="2" key="1">
    <citation type="submission" date="2019-08" db="EMBL/GenBank/DDBJ databases">
        <authorList>
            <person name="Kucharzyk K."/>
            <person name="Murdoch R.W."/>
            <person name="Higgins S."/>
            <person name="Loffler F."/>
        </authorList>
    </citation>
    <scope>NUCLEOTIDE SEQUENCE</scope>
</reference>
<comment type="caution">
    <text evidence="2">The sequence shown here is derived from an EMBL/GenBank/DDBJ whole genome shotgun (WGS) entry which is preliminary data.</text>
</comment>
<feature type="compositionally biased region" description="Basic and acidic residues" evidence="1">
    <location>
        <begin position="9"/>
        <end position="22"/>
    </location>
</feature>
<name>A0A645A6Z1_9ZZZZ</name>
<feature type="compositionally biased region" description="Basic and acidic residues" evidence="1">
    <location>
        <begin position="32"/>
        <end position="46"/>
    </location>
</feature>
<sequence>MEQQRAQPKQRDHERNDPHAPEGADILLHKRITVERIHHAKEHEGDGFPAQQTEARDHAGKARIVFRFPLLHKKRADDRHFTRVDVHNQRYARKHANHDANLHKAIENRTA</sequence>
<gene>
    <name evidence="2" type="ORF">SDC9_93338</name>
</gene>
<evidence type="ECO:0000313" key="2">
    <source>
        <dbReference type="EMBL" id="MPM46633.1"/>
    </source>
</evidence>
<proteinExistence type="predicted"/>